<accession>A0ABW4CNV0</accession>
<feature type="transmembrane region" description="Helical" evidence="7">
    <location>
        <begin position="294"/>
        <end position="311"/>
    </location>
</feature>
<feature type="transmembrane region" description="Helical" evidence="7">
    <location>
        <begin position="15"/>
        <end position="40"/>
    </location>
</feature>
<keyword evidence="5 7" id="KW-1133">Transmembrane helix</keyword>
<dbReference type="InterPro" id="IPR011701">
    <property type="entry name" value="MFS"/>
</dbReference>
<protein>
    <submittedName>
        <fullName evidence="9">MFS transporter</fullName>
    </submittedName>
</protein>
<feature type="transmembrane region" description="Helical" evidence="7">
    <location>
        <begin position="226"/>
        <end position="247"/>
    </location>
</feature>
<dbReference type="RefSeq" id="WP_125696913.1">
    <property type="nucleotide sequence ID" value="NZ_JBHTOG010000011.1"/>
</dbReference>
<feature type="transmembrane region" description="Helical" evidence="7">
    <location>
        <begin position="174"/>
        <end position="195"/>
    </location>
</feature>
<evidence type="ECO:0000256" key="6">
    <source>
        <dbReference type="ARBA" id="ARBA00023136"/>
    </source>
</evidence>
<keyword evidence="4 7" id="KW-0812">Transmembrane</keyword>
<feature type="transmembrane region" description="Helical" evidence="7">
    <location>
        <begin position="79"/>
        <end position="99"/>
    </location>
</feature>
<feature type="transmembrane region" description="Helical" evidence="7">
    <location>
        <begin position="385"/>
        <end position="406"/>
    </location>
</feature>
<name>A0ABW4CNV0_9LACO</name>
<keyword evidence="6 7" id="KW-0472">Membrane</keyword>
<gene>
    <name evidence="9" type="ORF">ACFQ47_02480</name>
</gene>
<dbReference type="Pfam" id="PF07690">
    <property type="entry name" value="MFS_1"/>
    <property type="match status" value="1"/>
</dbReference>
<evidence type="ECO:0000256" key="4">
    <source>
        <dbReference type="ARBA" id="ARBA00022692"/>
    </source>
</evidence>
<dbReference type="InterPro" id="IPR020846">
    <property type="entry name" value="MFS_dom"/>
</dbReference>
<evidence type="ECO:0000256" key="7">
    <source>
        <dbReference type="SAM" id="Phobius"/>
    </source>
</evidence>
<dbReference type="PROSITE" id="PS50850">
    <property type="entry name" value="MFS"/>
    <property type="match status" value="1"/>
</dbReference>
<evidence type="ECO:0000256" key="1">
    <source>
        <dbReference type="ARBA" id="ARBA00004651"/>
    </source>
</evidence>
<feature type="transmembrane region" description="Helical" evidence="7">
    <location>
        <begin position="259"/>
        <end position="282"/>
    </location>
</feature>
<dbReference type="PANTHER" id="PTHR23513">
    <property type="entry name" value="INTEGRAL MEMBRANE EFFLUX PROTEIN-RELATED"/>
    <property type="match status" value="1"/>
</dbReference>
<organism evidence="9 10">
    <name type="scientific">Lacticaseibacillus yichunensis</name>
    <dbReference type="NCBI Taxonomy" id="2486015"/>
    <lineage>
        <taxon>Bacteria</taxon>
        <taxon>Bacillati</taxon>
        <taxon>Bacillota</taxon>
        <taxon>Bacilli</taxon>
        <taxon>Lactobacillales</taxon>
        <taxon>Lactobacillaceae</taxon>
        <taxon>Lacticaseibacillus</taxon>
    </lineage>
</organism>
<evidence type="ECO:0000313" key="10">
    <source>
        <dbReference type="Proteomes" id="UP001597192"/>
    </source>
</evidence>
<keyword evidence="2" id="KW-0813">Transport</keyword>
<evidence type="ECO:0000256" key="5">
    <source>
        <dbReference type="ARBA" id="ARBA00022989"/>
    </source>
</evidence>
<dbReference type="PANTHER" id="PTHR23513:SF6">
    <property type="entry name" value="MAJOR FACILITATOR SUPERFAMILY ASSOCIATED DOMAIN-CONTAINING PROTEIN"/>
    <property type="match status" value="1"/>
</dbReference>
<feature type="domain" description="Major facilitator superfamily (MFS) profile" evidence="8">
    <location>
        <begin position="14"/>
        <end position="408"/>
    </location>
</feature>
<dbReference type="Proteomes" id="UP001597192">
    <property type="component" value="Unassembled WGS sequence"/>
</dbReference>
<comment type="subcellular location">
    <subcellularLocation>
        <location evidence="1">Cell membrane</location>
        <topology evidence="1">Multi-pass membrane protein</topology>
    </subcellularLocation>
</comment>
<evidence type="ECO:0000256" key="3">
    <source>
        <dbReference type="ARBA" id="ARBA00022475"/>
    </source>
</evidence>
<proteinExistence type="predicted"/>
<keyword evidence="10" id="KW-1185">Reference proteome</keyword>
<feature type="transmembrane region" description="Helical" evidence="7">
    <location>
        <begin position="52"/>
        <end position="72"/>
    </location>
</feature>
<evidence type="ECO:0000259" key="8">
    <source>
        <dbReference type="PROSITE" id="PS50850"/>
    </source>
</evidence>
<feature type="transmembrane region" description="Helical" evidence="7">
    <location>
        <begin position="144"/>
        <end position="168"/>
    </location>
</feature>
<reference evidence="10" key="1">
    <citation type="journal article" date="2019" name="Int. J. Syst. Evol. Microbiol.">
        <title>The Global Catalogue of Microorganisms (GCM) 10K type strain sequencing project: providing services to taxonomists for standard genome sequencing and annotation.</title>
        <authorList>
            <consortium name="The Broad Institute Genomics Platform"/>
            <consortium name="The Broad Institute Genome Sequencing Center for Infectious Disease"/>
            <person name="Wu L."/>
            <person name="Ma J."/>
        </authorList>
    </citation>
    <scope>NUCLEOTIDE SEQUENCE [LARGE SCALE GENOMIC DNA]</scope>
    <source>
        <strain evidence="10">CCM 8947</strain>
    </source>
</reference>
<dbReference type="CDD" id="cd06173">
    <property type="entry name" value="MFS_MefA_like"/>
    <property type="match status" value="1"/>
</dbReference>
<feature type="transmembrane region" description="Helical" evidence="7">
    <location>
        <begin position="317"/>
        <end position="342"/>
    </location>
</feature>
<feature type="transmembrane region" description="Helical" evidence="7">
    <location>
        <begin position="354"/>
        <end position="373"/>
    </location>
</feature>
<sequence>MNPSPLAIPNWRRNFLIFLSGQFLSGITSMIVQYAIIWYLTMQTGSASMLSFASLLGMLPTVLLSPFVGGLIDRTNKKALLIISDAVVALFAVILFIAGSLQATFPLWLVFISLFMRALAQTFQQPTIQSVLPEMVPADDLTRANGQLGMISSANFIIAPALGAFLFSLVEIRFLILLDVIGFLIGAGLLLLVTLPDHHHETRSEPVHPLADAKAGLQLLATRRGLLIITLIGTLFTLFFMPVGSMYPLMTVQFFHGTVAQAGIVEVVWSVGMLAGGFIISIWKNWSDRMRPMILSYFVVGVTIGAAAFLPGNTHGFWWFVVLNAVAGLAVPFFNTLLMAMIQQSFAPSTLGRVMGVLNSLMSISGPIGLIMAGPVGDALGVQNLFLIGGIGSILCGLLTLILPAARHYDRDLQVEK</sequence>
<dbReference type="InterPro" id="IPR036259">
    <property type="entry name" value="MFS_trans_sf"/>
</dbReference>
<evidence type="ECO:0000256" key="2">
    <source>
        <dbReference type="ARBA" id="ARBA00022448"/>
    </source>
</evidence>
<comment type="caution">
    <text evidence="9">The sequence shown here is derived from an EMBL/GenBank/DDBJ whole genome shotgun (WGS) entry which is preliminary data.</text>
</comment>
<dbReference type="SUPFAM" id="SSF103473">
    <property type="entry name" value="MFS general substrate transporter"/>
    <property type="match status" value="1"/>
</dbReference>
<dbReference type="EMBL" id="JBHTOG010000011">
    <property type="protein sequence ID" value="MFD1431553.1"/>
    <property type="molecule type" value="Genomic_DNA"/>
</dbReference>
<keyword evidence="3" id="KW-1003">Cell membrane</keyword>
<dbReference type="Gene3D" id="1.20.1250.20">
    <property type="entry name" value="MFS general substrate transporter like domains"/>
    <property type="match status" value="1"/>
</dbReference>
<evidence type="ECO:0000313" key="9">
    <source>
        <dbReference type="EMBL" id="MFD1431553.1"/>
    </source>
</evidence>